<evidence type="ECO:0000313" key="3">
    <source>
        <dbReference type="EMBL" id="GGF10823.1"/>
    </source>
</evidence>
<dbReference type="PANTHER" id="PTHR19136:SF81">
    <property type="entry name" value="MOLYBDENUM COFACTOR GUANYLYLTRANSFERASE"/>
    <property type="match status" value="1"/>
</dbReference>
<feature type="domain" description="MobA-like NTP transferase" evidence="2">
    <location>
        <begin position="5"/>
        <end position="160"/>
    </location>
</feature>
<dbReference type="Pfam" id="PF12804">
    <property type="entry name" value="NTP_transf_3"/>
    <property type="match status" value="1"/>
</dbReference>
<dbReference type="Gene3D" id="3.90.550.10">
    <property type="entry name" value="Spore Coat Polysaccharide Biosynthesis Protein SpsA, Chain A"/>
    <property type="match status" value="1"/>
</dbReference>
<gene>
    <name evidence="3" type="ORF">GCM10011399_00800</name>
</gene>
<dbReference type="Proteomes" id="UP000598775">
    <property type="component" value="Unassembled WGS sequence"/>
</dbReference>
<evidence type="ECO:0000256" key="1">
    <source>
        <dbReference type="ARBA" id="ARBA00022679"/>
    </source>
</evidence>
<dbReference type="GO" id="GO:0016779">
    <property type="term" value="F:nucleotidyltransferase activity"/>
    <property type="evidence" value="ECO:0007669"/>
    <property type="project" value="UniProtKB-ARBA"/>
</dbReference>
<dbReference type="RefSeq" id="WP_188671996.1">
    <property type="nucleotide sequence ID" value="NZ_BMGP01000001.1"/>
</dbReference>
<keyword evidence="1" id="KW-0808">Transferase</keyword>
<dbReference type="EMBL" id="BMGP01000001">
    <property type="protein sequence ID" value="GGF10823.1"/>
    <property type="molecule type" value="Genomic_DNA"/>
</dbReference>
<keyword evidence="4" id="KW-1185">Reference proteome</keyword>
<dbReference type="InterPro" id="IPR029044">
    <property type="entry name" value="Nucleotide-diphossugar_trans"/>
</dbReference>
<comment type="caution">
    <text evidence="3">The sequence shown here is derived from an EMBL/GenBank/DDBJ whole genome shotgun (WGS) entry which is preliminary data.</text>
</comment>
<protein>
    <recommendedName>
        <fullName evidence="2">MobA-like NTP transferase domain-containing protein</fullName>
    </recommendedName>
</protein>
<accession>A0A917AZC1</accession>
<evidence type="ECO:0000259" key="2">
    <source>
        <dbReference type="Pfam" id="PF12804"/>
    </source>
</evidence>
<dbReference type="InterPro" id="IPR025877">
    <property type="entry name" value="MobA-like_NTP_Trfase"/>
</dbReference>
<dbReference type="PANTHER" id="PTHR19136">
    <property type="entry name" value="MOLYBDENUM COFACTOR GUANYLYLTRANSFERASE"/>
    <property type="match status" value="1"/>
</dbReference>
<reference evidence="3 4" key="1">
    <citation type="journal article" date="2014" name="Int. J. Syst. Evol. Microbiol.">
        <title>Complete genome sequence of Corynebacterium casei LMG S-19264T (=DSM 44701T), isolated from a smear-ripened cheese.</title>
        <authorList>
            <consortium name="US DOE Joint Genome Institute (JGI-PGF)"/>
            <person name="Walter F."/>
            <person name="Albersmeier A."/>
            <person name="Kalinowski J."/>
            <person name="Ruckert C."/>
        </authorList>
    </citation>
    <scope>NUCLEOTIDE SEQUENCE [LARGE SCALE GENOMIC DNA]</scope>
    <source>
        <strain evidence="3 4">CGMCC 1.12976</strain>
    </source>
</reference>
<sequence length="266" mass="27101">MNVDAIVLAGGRSSRLGGVAKAGLVFEGRTLLQRTLDAVPDARRTIVVGDTALRAQLGNAAPARSITFVREDPPFAGPAAAVAAGLDALAGLDAFDKRGAGERGAEVLDAGVFGAGAARAGALEGPGVDWVFVLACDMPEVGAVVELLRSAVVGAVVAAVDGATADSGVEPDPGPAESNFSAVRDGIVAVDDDGRRQLLAGLYRRQALMGAVERAQAAGPIVDLSVRALLGHLDLIESPVQNALTHDVDTWHDALTFGISRKELAS</sequence>
<name>A0A917AZC1_9MICO</name>
<organism evidence="3 4">
    <name type="scientific">Subtercola lobariae</name>
    <dbReference type="NCBI Taxonomy" id="1588641"/>
    <lineage>
        <taxon>Bacteria</taxon>
        <taxon>Bacillati</taxon>
        <taxon>Actinomycetota</taxon>
        <taxon>Actinomycetes</taxon>
        <taxon>Micrococcales</taxon>
        <taxon>Microbacteriaceae</taxon>
        <taxon>Subtercola</taxon>
    </lineage>
</organism>
<dbReference type="AlphaFoldDB" id="A0A917AZC1"/>
<dbReference type="SUPFAM" id="SSF53448">
    <property type="entry name" value="Nucleotide-diphospho-sugar transferases"/>
    <property type="match status" value="1"/>
</dbReference>
<evidence type="ECO:0000313" key="4">
    <source>
        <dbReference type="Proteomes" id="UP000598775"/>
    </source>
</evidence>
<proteinExistence type="predicted"/>